<name>M5G3H4_DACPD</name>
<dbReference type="GeneID" id="63687479"/>
<dbReference type="OrthoDB" id="3367070at2759"/>
<dbReference type="AlphaFoldDB" id="M5G3H4"/>
<feature type="region of interest" description="Disordered" evidence="1">
    <location>
        <begin position="1"/>
        <end position="71"/>
    </location>
</feature>
<evidence type="ECO:0000313" key="3">
    <source>
        <dbReference type="Proteomes" id="UP000030653"/>
    </source>
</evidence>
<dbReference type="HOGENOM" id="CLU_1992557_0_0_1"/>
<keyword evidence="3" id="KW-1185">Reference proteome</keyword>
<organism evidence="2 3">
    <name type="scientific">Dacryopinax primogenitus (strain DJM 731)</name>
    <name type="common">Brown rot fungus</name>
    <dbReference type="NCBI Taxonomy" id="1858805"/>
    <lineage>
        <taxon>Eukaryota</taxon>
        <taxon>Fungi</taxon>
        <taxon>Dikarya</taxon>
        <taxon>Basidiomycota</taxon>
        <taxon>Agaricomycotina</taxon>
        <taxon>Dacrymycetes</taxon>
        <taxon>Dacrymycetales</taxon>
        <taxon>Dacrymycetaceae</taxon>
        <taxon>Dacryopinax</taxon>
    </lineage>
</organism>
<feature type="compositionally biased region" description="Low complexity" evidence="1">
    <location>
        <begin position="42"/>
        <end position="57"/>
    </location>
</feature>
<evidence type="ECO:0000256" key="1">
    <source>
        <dbReference type="SAM" id="MobiDB-lite"/>
    </source>
</evidence>
<dbReference type="RefSeq" id="XP_040630118.1">
    <property type="nucleotide sequence ID" value="XM_040772417.1"/>
</dbReference>
<accession>M5G3H4</accession>
<dbReference type="STRING" id="1858805.M5G3H4"/>
<protein>
    <submittedName>
        <fullName evidence="2">Uncharacterized protein</fullName>
    </submittedName>
</protein>
<sequence length="125" mass="13421">MPVGLGINLSGPNGTMTSLPAADSNATIRPRKRNSLIDVLPRRSATKSSSSRSNGSNPPTPSVAVRNSPAQAQAVLSTMDPDPKMTAALTEIRKGRADVKQRYETRMAFLRAKLKGAELHEKLIK</sequence>
<dbReference type="EMBL" id="JH795860">
    <property type="protein sequence ID" value="EJU03224.1"/>
    <property type="molecule type" value="Genomic_DNA"/>
</dbReference>
<proteinExistence type="predicted"/>
<dbReference type="Proteomes" id="UP000030653">
    <property type="component" value="Unassembled WGS sequence"/>
</dbReference>
<evidence type="ECO:0000313" key="2">
    <source>
        <dbReference type="EMBL" id="EJU03224.1"/>
    </source>
</evidence>
<gene>
    <name evidence="2" type="ORF">DACRYDRAFT_21481</name>
</gene>
<reference evidence="2 3" key="1">
    <citation type="journal article" date="2012" name="Science">
        <title>The Paleozoic origin of enzymatic lignin decomposition reconstructed from 31 fungal genomes.</title>
        <authorList>
            <person name="Floudas D."/>
            <person name="Binder M."/>
            <person name="Riley R."/>
            <person name="Barry K."/>
            <person name="Blanchette R.A."/>
            <person name="Henrissat B."/>
            <person name="Martinez A.T."/>
            <person name="Otillar R."/>
            <person name="Spatafora J.W."/>
            <person name="Yadav J.S."/>
            <person name="Aerts A."/>
            <person name="Benoit I."/>
            <person name="Boyd A."/>
            <person name="Carlson A."/>
            <person name="Copeland A."/>
            <person name="Coutinho P.M."/>
            <person name="de Vries R.P."/>
            <person name="Ferreira P."/>
            <person name="Findley K."/>
            <person name="Foster B."/>
            <person name="Gaskell J."/>
            <person name="Glotzer D."/>
            <person name="Gorecki P."/>
            <person name="Heitman J."/>
            <person name="Hesse C."/>
            <person name="Hori C."/>
            <person name="Igarashi K."/>
            <person name="Jurgens J.A."/>
            <person name="Kallen N."/>
            <person name="Kersten P."/>
            <person name="Kohler A."/>
            <person name="Kuees U."/>
            <person name="Kumar T.K.A."/>
            <person name="Kuo A."/>
            <person name="LaButti K."/>
            <person name="Larrondo L.F."/>
            <person name="Lindquist E."/>
            <person name="Ling A."/>
            <person name="Lombard V."/>
            <person name="Lucas S."/>
            <person name="Lundell T."/>
            <person name="Martin R."/>
            <person name="McLaughlin D.J."/>
            <person name="Morgenstern I."/>
            <person name="Morin E."/>
            <person name="Murat C."/>
            <person name="Nagy L.G."/>
            <person name="Nolan M."/>
            <person name="Ohm R.A."/>
            <person name="Patyshakuliyeva A."/>
            <person name="Rokas A."/>
            <person name="Ruiz-Duenas F.J."/>
            <person name="Sabat G."/>
            <person name="Salamov A."/>
            <person name="Samejima M."/>
            <person name="Schmutz J."/>
            <person name="Slot J.C."/>
            <person name="St John F."/>
            <person name="Stenlid J."/>
            <person name="Sun H."/>
            <person name="Sun S."/>
            <person name="Syed K."/>
            <person name="Tsang A."/>
            <person name="Wiebenga A."/>
            <person name="Young D."/>
            <person name="Pisabarro A."/>
            <person name="Eastwood D.C."/>
            <person name="Martin F."/>
            <person name="Cullen D."/>
            <person name="Grigoriev I.V."/>
            <person name="Hibbett D.S."/>
        </authorList>
    </citation>
    <scope>NUCLEOTIDE SEQUENCE [LARGE SCALE GENOMIC DNA]</scope>
    <source>
        <strain evidence="2 3">DJM-731 SS1</strain>
    </source>
</reference>